<gene>
    <name evidence="9" type="ORF">C6P45_004892</name>
</gene>
<dbReference type="Proteomes" id="UP000750334">
    <property type="component" value="Unassembled WGS sequence"/>
</dbReference>
<reference evidence="9 10" key="1">
    <citation type="submission" date="2020-11" db="EMBL/GenBank/DDBJ databases">
        <title>Kefir isolates.</title>
        <authorList>
            <person name="Marcisauskas S."/>
            <person name="Kim Y."/>
            <person name="Blasche S."/>
        </authorList>
    </citation>
    <scope>NUCLEOTIDE SEQUENCE [LARGE SCALE GENOMIC DNA]</scope>
    <source>
        <strain evidence="9 10">OG2</strain>
    </source>
</reference>
<evidence type="ECO:0000256" key="6">
    <source>
        <dbReference type="SAM" id="Phobius"/>
    </source>
</evidence>
<evidence type="ECO:0000313" key="9">
    <source>
        <dbReference type="EMBL" id="KAG0668239.1"/>
    </source>
</evidence>
<feature type="domain" description="L-type lectin-like" evidence="8">
    <location>
        <begin position="29"/>
        <end position="247"/>
    </location>
</feature>
<evidence type="ECO:0000256" key="7">
    <source>
        <dbReference type="SAM" id="SignalP"/>
    </source>
</evidence>
<dbReference type="PANTHER" id="PTHR12223:SF28">
    <property type="entry name" value="LECTIN, MANNOSE BINDING 1 LIKE"/>
    <property type="match status" value="1"/>
</dbReference>
<evidence type="ECO:0000256" key="2">
    <source>
        <dbReference type="ARBA" id="ARBA00022692"/>
    </source>
</evidence>
<dbReference type="Gene3D" id="2.60.120.200">
    <property type="match status" value="1"/>
</dbReference>
<dbReference type="EMBL" id="PUHR01000074">
    <property type="protein sequence ID" value="KAG0668239.1"/>
    <property type="molecule type" value="Genomic_DNA"/>
</dbReference>
<evidence type="ECO:0000256" key="5">
    <source>
        <dbReference type="ARBA" id="ARBA00023136"/>
    </source>
</evidence>
<comment type="caution">
    <text evidence="9">The sequence shown here is derived from an EMBL/GenBank/DDBJ whole genome shotgun (WGS) entry which is preliminary data.</text>
</comment>
<dbReference type="GO" id="GO:0005793">
    <property type="term" value="C:endoplasmic reticulum-Golgi intermediate compartment"/>
    <property type="evidence" value="ECO:0007669"/>
    <property type="project" value="TreeGrafter"/>
</dbReference>
<feature type="chain" id="PRO_5040495523" description="L-type lectin-like domain-containing protein" evidence="7">
    <location>
        <begin position="21"/>
        <end position="435"/>
    </location>
</feature>
<keyword evidence="3 7" id="KW-0732">Signal</keyword>
<proteinExistence type="predicted"/>
<dbReference type="AlphaFoldDB" id="A0A9P6WBA3"/>
<protein>
    <recommendedName>
        <fullName evidence="8">L-type lectin-like domain-containing protein</fullName>
    </recommendedName>
</protein>
<dbReference type="InterPro" id="IPR051136">
    <property type="entry name" value="Intracellular_Lectin-GPT"/>
</dbReference>
<evidence type="ECO:0000256" key="1">
    <source>
        <dbReference type="ARBA" id="ARBA00004479"/>
    </source>
</evidence>
<evidence type="ECO:0000259" key="8">
    <source>
        <dbReference type="PROSITE" id="PS51328"/>
    </source>
</evidence>
<organism evidence="9 10">
    <name type="scientific">Maudiozyma exigua</name>
    <name type="common">Yeast</name>
    <name type="synonym">Kazachstania exigua</name>
    <dbReference type="NCBI Taxonomy" id="34358"/>
    <lineage>
        <taxon>Eukaryota</taxon>
        <taxon>Fungi</taxon>
        <taxon>Dikarya</taxon>
        <taxon>Ascomycota</taxon>
        <taxon>Saccharomycotina</taxon>
        <taxon>Saccharomycetes</taxon>
        <taxon>Saccharomycetales</taxon>
        <taxon>Saccharomycetaceae</taxon>
        <taxon>Maudiozyma</taxon>
    </lineage>
</organism>
<dbReference type="InterPro" id="IPR005052">
    <property type="entry name" value="Lectin_leg"/>
</dbReference>
<evidence type="ECO:0000256" key="3">
    <source>
        <dbReference type="ARBA" id="ARBA00022729"/>
    </source>
</evidence>
<dbReference type="GO" id="GO:0005537">
    <property type="term" value="F:D-mannose binding"/>
    <property type="evidence" value="ECO:0007669"/>
    <property type="project" value="TreeGrafter"/>
</dbReference>
<dbReference type="OrthoDB" id="10265193at2759"/>
<dbReference type="GO" id="GO:0006888">
    <property type="term" value="P:endoplasmic reticulum to Golgi vesicle-mediated transport"/>
    <property type="evidence" value="ECO:0007669"/>
    <property type="project" value="TreeGrafter"/>
</dbReference>
<dbReference type="Pfam" id="PF03388">
    <property type="entry name" value="Lectin_leg-like"/>
    <property type="match status" value="1"/>
</dbReference>
<keyword evidence="10" id="KW-1185">Reference proteome</keyword>
<keyword evidence="4 6" id="KW-1133">Transmembrane helix</keyword>
<evidence type="ECO:0000256" key="4">
    <source>
        <dbReference type="ARBA" id="ARBA00022989"/>
    </source>
</evidence>
<evidence type="ECO:0000313" key="10">
    <source>
        <dbReference type="Proteomes" id="UP000750334"/>
    </source>
</evidence>
<feature type="signal peptide" evidence="7">
    <location>
        <begin position="1"/>
        <end position="20"/>
    </location>
</feature>
<accession>A0A9P6WBA3</accession>
<keyword evidence="5 6" id="KW-0472">Membrane</keyword>
<dbReference type="PROSITE" id="PS51328">
    <property type="entry name" value="L_LECTIN_LIKE"/>
    <property type="match status" value="1"/>
</dbReference>
<dbReference type="GO" id="GO:0000139">
    <property type="term" value="C:Golgi membrane"/>
    <property type="evidence" value="ECO:0007669"/>
    <property type="project" value="TreeGrafter"/>
</dbReference>
<dbReference type="InterPro" id="IPR013320">
    <property type="entry name" value="ConA-like_dom_sf"/>
</dbReference>
<name>A0A9P6WBA3_MAUEX</name>
<dbReference type="PANTHER" id="PTHR12223">
    <property type="entry name" value="VESICULAR MANNOSE-BINDING LECTIN"/>
    <property type="match status" value="1"/>
</dbReference>
<dbReference type="GO" id="GO:0005789">
    <property type="term" value="C:endoplasmic reticulum membrane"/>
    <property type="evidence" value="ECO:0007669"/>
    <property type="project" value="TreeGrafter"/>
</dbReference>
<feature type="transmembrane region" description="Helical" evidence="6">
    <location>
        <begin position="404"/>
        <end position="423"/>
    </location>
</feature>
<keyword evidence="2 6" id="KW-0812">Transmembrane</keyword>
<sequence length="435" mass="49848">MFWNYLISLFCINYILLTYGHVIPNNNDDTIIEKQSLQQIYKLNSIPKDQFITEGSTILDEGRIILTPKSNSKGSLWLKSPLSIETGSFSLEWTFRSFNYRGFSSGGLSFWLLNDQTITDKSLFYGPAKFNGLQILVDNSGQFGEAVRGQLNDGSQTFNKDSMNSNSFGSCLIGYQQTSVPSTLRITYDINDDNLLKVQIDNQICFQTRKIKLMDSQSKKFSIGVTADNGQDNTESFEILKFVAYGSANQASKLPNIKSMPQPHLVTQMVDSKTGKTQTIDKKKFDAEKNNEFSNYDLFHKLNKLESDILVNDIRPLDQRLDSIIKTQEGLMKFMTHFVNTMNNKESKNDDPITRDKKEFKDFLSINNKLETLLEEQERIRENNKKFGQIGSNDTHVDDVISNLKMILIPVGFILCIMIYFTFSTQQYIKKQKYL</sequence>
<comment type="subcellular location">
    <subcellularLocation>
        <location evidence="1">Membrane</location>
        <topology evidence="1">Single-pass type I membrane protein</topology>
    </subcellularLocation>
</comment>
<dbReference type="GO" id="GO:0030134">
    <property type="term" value="C:COPII-coated ER to Golgi transport vesicle"/>
    <property type="evidence" value="ECO:0007669"/>
    <property type="project" value="TreeGrafter"/>
</dbReference>
<dbReference type="SUPFAM" id="SSF49899">
    <property type="entry name" value="Concanavalin A-like lectins/glucanases"/>
    <property type="match status" value="1"/>
</dbReference>